<evidence type="ECO:0000313" key="2">
    <source>
        <dbReference type="EMBL" id="AMY11960.1"/>
    </source>
</evidence>
<proteinExistence type="predicted"/>
<dbReference type="Proteomes" id="UP000076079">
    <property type="component" value="Chromosome"/>
</dbReference>
<organism evidence="2 3">
    <name type="scientific">Luteitalea pratensis</name>
    <dbReference type="NCBI Taxonomy" id="1855912"/>
    <lineage>
        <taxon>Bacteria</taxon>
        <taxon>Pseudomonadati</taxon>
        <taxon>Acidobacteriota</taxon>
        <taxon>Vicinamibacteria</taxon>
        <taxon>Vicinamibacterales</taxon>
        <taxon>Vicinamibacteraceae</taxon>
        <taxon>Luteitalea</taxon>
    </lineage>
</organism>
<keyword evidence="1" id="KW-0732">Signal</keyword>
<protein>
    <submittedName>
        <fullName evidence="2">Uncharacterized protein</fullName>
    </submittedName>
</protein>
<dbReference type="EMBL" id="CP015136">
    <property type="protein sequence ID" value="AMY11960.1"/>
    <property type="molecule type" value="Genomic_DNA"/>
</dbReference>
<feature type="signal peptide" evidence="1">
    <location>
        <begin position="1"/>
        <end position="24"/>
    </location>
</feature>
<sequence length="30" mass="2842" precursor="true">MPHARVTAAALAVLLAGGASAALAQPPQST</sequence>
<reference evidence="2 3" key="1">
    <citation type="journal article" date="2016" name="Genome Announc.">
        <title>First Complete Genome Sequence of a Subdivision 6 Acidobacterium Strain.</title>
        <authorList>
            <person name="Huang S."/>
            <person name="Vieira S."/>
            <person name="Bunk B."/>
            <person name="Riedel T."/>
            <person name="Sproer C."/>
            <person name="Overmann J."/>
        </authorList>
    </citation>
    <scope>NUCLEOTIDE SEQUENCE [LARGE SCALE GENOMIC DNA]</scope>
    <source>
        <strain evidence="3">DSM 100886 HEG_-6_39</strain>
    </source>
</reference>
<dbReference type="AlphaFoldDB" id="A0A143PV71"/>
<dbReference type="KEGG" id="abac:LuPra_05230"/>
<gene>
    <name evidence="2" type="ORF">LuPra_05230</name>
</gene>
<name>A0A143PV71_LUTPR</name>
<keyword evidence="3" id="KW-1185">Reference proteome</keyword>
<evidence type="ECO:0000313" key="3">
    <source>
        <dbReference type="Proteomes" id="UP000076079"/>
    </source>
</evidence>
<evidence type="ECO:0000256" key="1">
    <source>
        <dbReference type="SAM" id="SignalP"/>
    </source>
</evidence>
<reference evidence="3" key="2">
    <citation type="submission" date="2016-04" db="EMBL/GenBank/DDBJ databases">
        <title>First Complete Genome Sequence of a Subdivision 6 Acidobacterium.</title>
        <authorList>
            <person name="Huang S."/>
            <person name="Vieira S."/>
            <person name="Bunk B."/>
            <person name="Riedel T."/>
            <person name="Sproeer C."/>
            <person name="Overmann J."/>
        </authorList>
    </citation>
    <scope>NUCLEOTIDE SEQUENCE [LARGE SCALE GENOMIC DNA]</scope>
    <source>
        <strain evidence="3">DSM 100886 HEG_-6_39</strain>
    </source>
</reference>
<accession>A0A143PV71</accession>
<dbReference type="STRING" id="1855912.LuPra_05230"/>
<feature type="chain" id="PRO_5007512037" evidence="1">
    <location>
        <begin position="25"/>
        <end position="30"/>
    </location>
</feature>